<dbReference type="OrthoDB" id="74545at2759"/>
<reference evidence="1 2" key="1">
    <citation type="submission" date="2015-05" db="EMBL/GenBank/DDBJ databases">
        <title>Distinctive expansion of gene families associated with plant cell wall degradation and secondary metabolism in the genomes of grapevine trunk pathogens.</title>
        <authorList>
            <person name="Lawrence D.P."/>
            <person name="Travadon R."/>
            <person name="Rolshausen P.E."/>
            <person name="Baumgartner K."/>
        </authorList>
    </citation>
    <scope>NUCLEOTIDE SEQUENCE [LARGE SCALE GENOMIC DNA]</scope>
    <source>
        <strain evidence="1">DA912</strain>
    </source>
</reference>
<reference evidence="1 2" key="2">
    <citation type="submission" date="2015-05" db="EMBL/GenBank/DDBJ databases">
        <authorList>
            <person name="Morales-Cruz A."/>
            <person name="Amrine K.C."/>
            <person name="Cantu D."/>
        </authorList>
    </citation>
    <scope>NUCLEOTIDE SEQUENCE [LARGE SCALE GENOMIC DNA]</scope>
    <source>
        <strain evidence="1">DA912</strain>
    </source>
</reference>
<evidence type="ECO:0000313" key="2">
    <source>
        <dbReference type="Proteomes" id="UP000034680"/>
    </source>
</evidence>
<proteinExistence type="predicted"/>
<dbReference type="STRING" id="1214573.A0A0G2H8Y1"/>
<dbReference type="EMBL" id="LCUC01000364">
    <property type="protein sequence ID" value="KKY31723.1"/>
    <property type="molecule type" value="Genomic_DNA"/>
</dbReference>
<dbReference type="PANTHER" id="PTHR37015">
    <property type="entry name" value="REVERSE TRANSCRIPTASE DOMAIN-CONTAINING PROTEIN"/>
    <property type="match status" value="1"/>
</dbReference>
<comment type="caution">
    <text evidence="1">The sequence shown here is derived from an EMBL/GenBank/DDBJ whole genome shotgun (WGS) entry which is preliminary data.</text>
</comment>
<dbReference type="AlphaFoldDB" id="A0A0G2H8Y1"/>
<sequence length="863" mass="99216">MASSEILSQTLLSITNTKLAQLDKQKNAYNSRKRQLINSADAHTDRNKRARELVEGFKDLPSMTSSTLNPMVSLENLNRFIQQAEHDPAVTNAFIQEYESLVRNELQVQSNRYAFASLYGKLVNEWISADKDQEQDPKAASVSVGRHEARVQRATWEEYVFAPKVTDKDAIKAYLRSVFEADEDVKDQLSELRKELKRFQDNWSVNPHFNVDSLTTTINGLLRSDILTDVKRATLKDFVGNETVLSEIADVLNMRMATRKEWSWESDLVIDQRRQLNGRYRFYPDEDILQSIFLHYIGVRWAGELHSRFRGLLDVWKPNLGPINSHDKRRLHFFLNITDELDGGAMTGTMEAIKRSHFENEIFLDQLPKSFEEQRGPYGSNDDSETGDTRKSHISVVQHLLHMIETDILLQKRFDKDVTVIRSDFKWFGPSIPHSSIAAVLEFFGVGPDWIEFFMKVLEAPLRFKQDPEDTPSRIRRRGTPLSTPLADVFGESMLFCVDFAVNKKADGTRLYRLHDDMWLWGNTEACVKGWEVLGECASVLGLDFNFEKTGSAPILGAERKLDSDLAKALPEGDVTWGFLKLDRHTGHFVIDQGEVDKHIEELRVQLGACKTVFNWIQAWNTYGARFFSNFFGKSSNCSGRQHIDSMLETFQRIQQQLFPDTPGGVGAYLKQMVAERFGIPLSDIPDGYIYFPSEFGGLGLKNPFIDLCLVRENIEEDPEKVVDSFFEQEARDYRNAKTRFESGAIRPRTESVRYDFHDLEDEPFMSLEEFRSYRERLGESLGCTFRVLMQEPSPKNLALKGAIKAVLEPYQWNDLSSYDRWVLQLFSKDMIARFGGLNVVERGLLPMGLMEMLRESKFQWVG</sequence>
<dbReference type="CDD" id="cd01709">
    <property type="entry name" value="RT_like_1"/>
    <property type="match status" value="1"/>
</dbReference>
<gene>
    <name evidence="1" type="ORF">UCDDA912_g08313</name>
</gene>
<dbReference type="PANTHER" id="PTHR37015:SF2">
    <property type="entry name" value="REVERSE TRANSCRIPTASE DOMAIN-CONTAINING PROTEIN"/>
    <property type="match status" value="1"/>
</dbReference>
<name>A0A0G2H8Y1_9PEZI</name>
<dbReference type="Proteomes" id="UP000034680">
    <property type="component" value="Unassembled WGS sequence"/>
</dbReference>
<keyword evidence="2" id="KW-1185">Reference proteome</keyword>
<accession>A0A0G2H8Y1</accession>
<protein>
    <recommendedName>
        <fullName evidence="3">Reverse transcriptase</fullName>
    </recommendedName>
</protein>
<evidence type="ECO:0000313" key="1">
    <source>
        <dbReference type="EMBL" id="KKY31723.1"/>
    </source>
</evidence>
<organism evidence="1 2">
    <name type="scientific">Diaporthe ampelina</name>
    <dbReference type="NCBI Taxonomy" id="1214573"/>
    <lineage>
        <taxon>Eukaryota</taxon>
        <taxon>Fungi</taxon>
        <taxon>Dikarya</taxon>
        <taxon>Ascomycota</taxon>
        <taxon>Pezizomycotina</taxon>
        <taxon>Sordariomycetes</taxon>
        <taxon>Sordariomycetidae</taxon>
        <taxon>Diaporthales</taxon>
        <taxon>Diaporthaceae</taxon>
        <taxon>Diaporthe</taxon>
    </lineage>
</organism>
<evidence type="ECO:0008006" key="3">
    <source>
        <dbReference type="Google" id="ProtNLM"/>
    </source>
</evidence>